<sequence length="470" mass="51145">MLLLCLVAASGGWLLRRGGPQGQAMHITGASTYRDAPWPEATPRVGSTGRPFVTSISPDRRFFLDQYGEPIRLKGDTPWSLMTDLSPDEAALYFSTRAGQGFNAVIVSLLGALGNGGPFDDGRTHDGLAPFVGGDVLRFDEPYWDRVVSYLQMAAERGVTVLLYPVDGWSIGHSFVPTSIQQCRDFGRLVAERLAGLPNIVWVIGGDYVPATDDLAGGSDVDRCWDAMMRGVREAGDGRPFSIQLTFDRSISSDNPFWARRIDWNFVYTYHPTYAAVLDAYGRTPTMPAVLGEANYEGENNQSESAPTSDETLRRQVLWSLTSGAAGEFMGTHDWDFHPGWRTRLSSPATTQIAGLRDLFDGLRWWQLVPDTAGTLVTAGRGTPLDDAPVDVLDNDYVTAARTPDGRQAVVYVPTARTITVDPAVLPTGTSAVWVDPTSGRRIPAPVSSTFTTPGPNDAGDHDWVLLLTS</sequence>
<keyword evidence="4" id="KW-1185">Reference proteome</keyword>
<name>A0A239J8N7_9ACTN</name>
<protein>
    <submittedName>
        <fullName evidence="3">Putative collagen-binding domain of a collagenase</fullName>
    </submittedName>
</protein>
<dbReference type="InterPro" id="IPR024749">
    <property type="entry name" value="Collagen-bd_put"/>
</dbReference>
<evidence type="ECO:0000259" key="1">
    <source>
        <dbReference type="Pfam" id="PF12904"/>
    </source>
</evidence>
<accession>A0A239J8N7</accession>
<dbReference type="Proteomes" id="UP000198373">
    <property type="component" value="Unassembled WGS sequence"/>
</dbReference>
<dbReference type="PANTHER" id="PTHR37836">
    <property type="entry name" value="LMO1036 PROTEIN"/>
    <property type="match status" value="1"/>
</dbReference>
<reference evidence="4" key="1">
    <citation type="submission" date="2017-06" db="EMBL/GenBank/DDBJ databases">
        <authorList>
            <person name="Varghese N."/>
            <person name="Submissions S."/>
        </authorList>
    </citation>
    <scope>NUCLEOTIDE SEQUENCE [LARGE SCALE GENOMIC DNA]</scope>
    <source>
        <strain evidence="4">DSM 46839</strain>
    </source>
</reference>
<evidence type="ECO:0000313" key="3">
    <source>
        <dbReference type="EMBL" id="SNT02251.1"/>
    </source>
</evidence>
<dbReference type="EMBL" id="FZOO01000013">
    <property type="protein sequence ID" value="SNT02251.1"/>
    <property type="molecule type" value="Genomic_DNA"/>
</dbReference>
<dbReference type="PANTHER" id="PTHR37836:SF2">
    <property type="entry name" value="DUF4038 DOMAIN-CONTAINING PROTEIN"/>
    <property type="match status" value="1"/>
</dbReference>
<evidence type="ECO:0000259" key="2">
    <source>
        <dbReference type="Pfam" id="PF13204"/>
    </source>
</evidence>
<gene>
    <name evidence="3" type="ORF">SAMN06893096_11350</name>
</gene>
<evidence type="ECO:0000313" key="4">
    <source>
        <dbReference type="Proteomes" id="UP000198373"/>
    </source>
</evidence>
<dbReference type="InterPro" id="IPR017853">
    <property type="entry name" value="GH"/>
</dbReference>
<dbReference type="InterPro" id="IPR025277">
    <property type="entry name" value="Apiosidase-like_cat_dom"/>
</dbReference>
<dbReference type="SUPFAM" id="SSF51445">
    <property type="entry name" value="(Trans)glycosidases"/>
    <property type="match status" value="1"/>
</dbReference>
<dbReference type="Pfam" id="PF13204">
    <property type="entry name" value="Apiosidase"/>
    <property type="match status" value="1"/>
</dbReference>
<dbReference type="Pfam" id="PF12904">
    <property type="entry name" value="Collagen_bind_2"/>
    <property type="match status" value="1"/>
</dbReference>
<dbReference type="AlphaFoldDB" id="A0A239J8N7"/>
<feature type="domain" description="Apiosidase-like catalytic" evidence="2">
    <location>
        <begin position="58"/>
        <end position="367"/>
    </location>
</feature>
<feature type="domain" description="Putative collagen-binding" evidence="1">
    <location>
        <begin position="394"/>
        <end position="468"/>
    </location>
</feature>
<dbReference type="Gene3D" id="3.20.20.80">
    <property type="entry name" value="Glycosidases"/>
    <property type="match status" value="1"/>
</dbReference>
<proteinExistence type="predicted"/>
<organism evidence="3 4">
    <name type="scientific">Geodermatophilus pulveris</name>
    <dbReference type="NCBI Taxonomy" id="1564159"/>
    <lineage>
        <taxon>Bacteria</taxon>
        <taxon>Bacillati</taxon>
        <taxon>Actinomycetota</taxon>
        <taxon>Actinomycetes</taxon>
        <taxon>Geodermatophilales</taxon>
        <taxon>Geodermatophilaceae</taxon>
        <taxon>Geodermatophilus</taxon>
    </lineage>
</organism>